<organism evidence="3 4">
    <name type="scientific">Brucella pecoris</name>
    <dbReference type="NCBI Taxonomy" id="867683"/>
    <lineage>
        <taxon>Bacteria</taxon>
        <taxon>Pseudomonadati</taxon>
        <taxon>Pseudomonadota</taxon>
        <taxon>Alphaproteobacteria</taxon>
        <taxon>Hyphomicrobiales</taxon>
        <taxon>Brucellaceae</taxon>
        <taxon>Brucella/Ochrobactrum group</taxon>
        <taxon>Brucella</taxon>
    </lineage>
</organism>
<dbReference type="EMBL" id="JACIEX010000009">
    <property type="protein sequence ID" value="MBB4095272.1"/>
    <property type="molecule type" value="Genomic_DNA"/>
</dbReference>
<protein>
    <submittedName>
        <fullName evidence="2">MAPEG superfamily protein</fullName>
    </submittedName>
</protein>
<evidence type="ECO:0000313" key="3">
    <source>
        <dbReference type="EMBL" id="TNV10509.1"/>
    </source>
</evidence>
<keyword evidence="1" id="KW-0472">Membrane</keyword>
<proteinExistence type="predicted"/>
<name>A0A5C5CGI6_9HYPH</name>
<sequence length="103" mass="11099">MTIELRCLAASSILALLFFNIPRLKRSRISRDRDPAYLTPFAIAVLVAHAANISNRATIAGATLFLVAAVVGVIGVFLENVAMVKWVDVVATVSTVLIYSQLV</sequence>
<evidence type="ECO:0000313" key="2">
    <source>
        <dbReference type="EMBL" id="MBB4095272.1"/>
    </source>
</evidence>
<feature type="transmembrane region" description="Helical" evidence="1">
    <location>
        <begin position="59"/>
        <end position="78"/>
    </location>
</feature>
<reference evidence="2 5" key="3">
    <citation type="submission" date="2020-08" db="EMBL/GenBank/DDBJ databases">
        <title>Genomic Encyclopedia of Type Strains, Phase IV (KMG-IV): sequencing the most valuable type-strain genomes for metagenomic binning, comparative biology and taxonomic classification.</title>
        <authorList>
            <person name="Goeker M."/>
        </authorList>
    </citation>
    <scope>NUCLEOTIDE SEQUENCE [LARGE SCALE GENOMIC DNA]</scope>
    <source>
        <strain evidence="2 5">DSM 23868</strain>
    </source>
</reference>
<dbReference type="Proteomes" id="UP000553980">
    <property type="component" value="Unassembled WGS sequence"/>
</dbReference>
<dbReference type="AlphaFoldDB" id="A0A5C5CGI6"/>
<keyword evidence="5" id="KW-1185">Reference proteome</keyword>
<dbReference type="RefSeq" id="WP_140021686.1">
    <property type="nucleotide sequence ID" value="NZ_JACIEX010000009.1"/>
</dbReference>
<reference evidence="3 4" key="1">
    <citation type="journal article" date="2011" name="Int. J. Syst. Evol. Microbiol.">
        <title>Ochrobactrum pecoris sp. nov., isolated from farm animals.</title>
        <authorList>
            <person name="Kampfer P."/>
            <person name="Huber B."/>
            <person name="Busse H.J."/>
            <person name="Scholz H.C."/>
            <person name="Tomaso H."/>
            <person name="Hotzel H."/>
            <person name="Melzer F."/>
        </authorList>
    </citation>
    <scope>NUCLEOTIDE SEQUENCE [LARGE SCALE GENOMIC DNA]</scope>
    <source>
        <strain evidence="3 4">08RB2639</strain>
    </source>
</reference>
<gene>
    <name evidence="3" type="ORF">FIB18_16185</name>
    <name evidence="2" type="ORF">GGQ79_003815</name>
</gene>
<keyword evidence="1" id="KW-0812">Transmembrane</keyword>
<dbReference type="Proteomes" id="UP000313390">
    <property type="component" value="Unassembled WGS sequence"/>
</dbReference>
<dbReference type="OrthoDB" id="7743618at2"/>
<feature type="transmembrane region" description="Helical" evidence="1">
    <location>
        <begin position="36"/>
        <end position="52"/>
    </location>
</feature>
<evidence type="ECO:0000313" key="5">
    <source>
        <dbReference type="Proteomes" id="UP000553980"/>
    </source>
</evidence>
<dbReference type="EMBL" id="VEWK01000009">
    <property type="protein sequence ID" value="TNV10509.1"/>
    <property type="molecule type" value="Genomic_DNA"/>
</dbReference>
<evidence type="ECO:0000256" key="1">
    <source>
        <dbReference type="SAM" id="Phobius"/>
    </source>
</evidence>
<reference evidence="3" key="2">
    <citation type="submission" date="2019-06" db="EMBL/GenBank/DDBJ databases">
        <authorList>
            <person name="Hu M."/>
        </authorList>
    </citation>
    <scope>NUCLEOTIDE SEQUENCE</scope>
    <source>
        <strain evidence="3">08RB2639</strain>
    </source>
</reference>
<evidence type="ECO:0000313" key="4">
    <source>
        <dbReference type="Proteomes" id="UP000313390"/>
    </source>
</evidence>
<keyword evidence="1" id="KW-1133">Transmembrane helix</keyword>
<accession>A0A5C5CGI6</accession>
<comment type="caution">
    <text evidence="3">The sequence shown here is derived from an EMBL/GenBank/DDBJ whole genome shotgun (WGS) entry which is preliminary data.</text>
</comment>